<dbReference type="Gene3D" id="2.40.50.140">
    <property type="entry name" value="Nucleic acid-binding proteins"/>
    <property type="match status" value="1"/>
</dbReference>
<dbReference type="EMBL" id="DNAA01000252">
    <property type="protein sequence ID" value="HBA09981.1"/>
    <property type="molecule type" value="Genomic_DNA"/>
</dbReference>
<feature type="non-terminal residue" evidence="2">
    <location>
        <position position="67"/>
    </location>
</feature>
<accession>A0A351RD60</accession>
<organism evidence="2 3">
    <name type="scientific">Methylotenera mobilis</name>
    <dbReference type="NCBI Taxonomy" id="359408"/>
    <lineage>
        <taxon>Bacteria</taxon>
        <taxon>Pseudomonadati</taxon>
        <taxon>Pseudomonadota</taxon>
        <taxon>Betaproteobacteria</taxon>
        <taxon>Nitrosomonadales</taxon>
        <taxon>Methylophilaceae</taxon>
        <taxon>Methylotenera</taxon>
    </lineage>
</organism>
<evidence type="ECO:0000313" key="2">
    <source>
        <dbReference type="EMBL" id="HBA09981.1"/>
    </source>
</evidence>
<dbReference type="GO" id="GO:0003676">
    <property type="term" value="F:nucleic acid binding"/>
    <property type="evidence" value="ECO:0007669"/>
    <property type="project" value="InterPro"/>
</dbReference>
<keyword evidence="2" id="KW-0436">Ligase</keyword>
<gene>
    <name evidence="2" type="ORF">DCW48_10865</name>
</gene>
<dbReference type="InterPro" id="IPR047089">
    <property type="entry name" value="Asp-tRNA-ligase_1_N"/>
</dbReference>
<reference evidence="2 3" key="1">
    <citation type="journal article" date="2018" name="Nat. Biotechnol.">
        <title>A standardized bacterial taxonomy based on genome phylogeny substantially revises the tree of life.</title>
        <authorList>
            <person name="Parks D.H."/>
            <person name="Chuvochina M."/>
            <person name="Waite D.W."/>
            <person name="Rinke C."/>
            <person name="Skarshewski A."/>
            <person name="Chaumeil P.A."/>
            <person name="Hugenholtz P."/>
        </authorList>
    </citation>
    <scope>NUCLEOTIDE SEQUENCE [LARGE SCALE GENOMIC DNA]</scope>
    <source>
        <strain evidence="2">UBA9958</strain>
    </source>
</reference>
<dbReference type="STRING" id="1132855.GCA_000384255_00445"/>
<name>A0A351RD60_9PROT</name>
<dbReference type="CDD" id="cd04317">
    <property type="entry name" value="EcAspRS_like_N"/>
    <property type="match status" value="1"/>
</dbReference>
<protein>
    <submittedName>
        <fullName evidence="2">Aspartate--tRNA ligase</fullName>
    </submittedName>
</protein>
<feature type="domain" description="OB" evidence="1">
    <location>
        <begin position="19"/>
        <end position="66"/>
    </location>
</feature>
<dbReference type="GO" id="GO:0016874">
    <property type="term" value="F:ligase activity"/>
    <property type="evidence" value="ECO:0007669"/>
    <property type="project" value="UniProtKB-KW"/>
</dbReference>
<dbReference type="InterPro" id="IPR004365">
    <property type="entry name" value="NA-bd_OB_tRNA"/>
</dbReference>
<evidence type="ECO:0000313" key="3">
    <source>
        <dbReference type="Proteomes" id="UP000264313"/>
    </source>
</evidence>
<dbReference type="Proteomes" id="UP000264313">
    <property type="component" value="Unassembled WGS sequence"/>
</dbReference>
<dbReference type="SUPFAM" id="SSF50249">
    <property type="entry name" value="Nucleic acid-binding proteins"/>
    <property type="match status" value="1"/>
</dbReference>
<comment type="caution">
    <text evidence="2">The sequence shown here is derived from an EMBL/GenBank/DDBJ whole genome shotgun (WGS) entry which is preliminary data.</text>
</comment>
<proteinExistence type="predicted"/>
<sequence>MMRTHYCGHLNREHIGQTVTLCGWAHRRRDHGGVIFIDLRDREGLAQVVCDPDRAESFKIAESVRNE</sequence>
<dbReference type="InterPro" id="IPR012340">
    <property type="entry name" value="NA-bd_OB-fold"/>
</dbReference>
<evidence type="ECO:0000259" key="1">
    <source>
        <dbReference type="Pfam" id="PF01336"/>
    </source>
</evidence>
<dbReference type="AlphaFoldDB" id="A0A351RD60"/>
<dbReference type="Pfam" id="PF01336">
    <property type="entry name" value="tRNA_anti-codon"/>
    <property type="match status" value="1"/>
</dbReference>